<dbReference type="CDD" id="cd00075">
    <property type="entry name" value="HATPase"/>
    <property type="match status" value="1"/>
</dbReference>
<keyword evidence="12" id="KW-0902">Two-component regulatory system</keyword>
<evidence type="ECO:0000259" key="16">
    <source>
        <dbReference type="PROSITE" id="PS50885"/>
    </source>
</evidence>
<dbReference type="SMART" id="SM00304">
    <property type="entry name" value="HAMP"/>
    <property type="match status" value="1"/>
</dbReference>
<evidence type="ECO:0000256" key="8">
    <source>
        <dbReference type="ARBA" id="ARBA00022741"/>
    </source>
</evidence>
<dbReference type="InterPro" id="IPR003594">
    <property type="entry name" value="HATPase_dom"/>
</dbReference>
<dbReference type="InterPro" id="IPR003660">
    <property type="entry name" value="HAMP_dom"/>
</dbReference>
<reference evidence="17 18" key="1">
    <citation type="submission" date="2015-01" db="EMBL/GenBank/DDBJ databases">
        <title>Genome Assembly of Bacillus badius MTCC 1458.</title>
        <authorList>
            <person name="Verma A."/>
            <person name="Khatri I."/>
            <person name="Mual P."/>
            <person name="Subramanian S."/>
            <person name="Krishnamurthi S."/>
        </authorList>
    </citation>
    <scope>NUCLEOTIDE SEQUENCE [LARGE SCALE GENOMIC DNA]</scope>
    <source>
        <strain evidence="17 18">MTCC 1458</strain>
    </source>
</reference>
<dbReference type="SMART" id="SM00387">
    <property type="entry name" value="HATPase_c"/>
    <property type="match status" value="1"/>
</dbReference>
<name>A0ABR5AWK2_BACBA</name>
<dbReference type="Pfam" id="PF00512">
    <property type="entry name" value="HisKA"/>
    <property type="match status" value="1"/>
</dbReference>
<keyword evidence="7 14" id="KW-0812">Transmembrane</keyword>
<dbReference type="CDD" id="cd06225">
    <property type="entry name" value="HAMP"/>
    <property type="match status" value="1"/>
</dbReference>
<dbReference type="InterPro" id="IPR003661">
    <property type="entry name" value="HisK_dim/P_dom"/>
</dbReference>
<gene>
    <name evidence="17" type="ORF">SD77_3776</name>
</gene>
<keyword evidence="17" id="KW-0407">Ion channel</keyword>
<dbReference type="SMART" id="SM00388">
    <property type="entry name" value="HisKA"/>
    <property type="match status" value="1"/>
</dbReference>
<dbReference type="InterPro" id="IPR004358">
    <property type="entry name" value="Sig_transdc_His_kin-like_C"/>
</dbReference>
<keyword evidence="8" id="KW-0547">Nucleotide-binding</keyword>
<evidence type="ECO:0000256" key="7">
    <source>
        <dbReference type="ARBA" id="ARBA00022692"/>
    </source>
</evidence>
<dbReference type="PRINTS" id="PR00344">
    <property type="entry name" value="BCTRLSENSOR"/>
</dbReference>
<dbReference type="Pfam" id="PF00672">
    <property type="entry name" value="HAMP"/>
    <property type="match status" value="1"/>
</dbReference>
<dbReference type="Pfam" id="PF02518">
    <property type="entry name" value="HATPase_c"/>
    <property type="match status" value="1"/>
</dbReference>
<keyword evidence="17" id="KW-0813">Transport</keyword>
<dbReference type="Proteomes" id="UP000031982">
    <property type="component" value="Unassembled WGS sequence"/>
</dbReference>
<dbReference type="GO" id="GO:0016301">
    <property type="term" value="F:kinase activity"/>
    <property type="evidence" value="ECO:0007669"/>
    <property type="project" value="UniProtKB-KW"/>
</dbReference>
<feature type="transmembrane region" description="Helical" evidence="14">
    <location>
        <begin position="161"/>
        <end position="179"/>
    </location>
</feature>
<evidence type="ECO:0000256" key="9">
    <source>
        <dbReference type="ARBA" id="ARBA00022777"/>
    </source>
</evidence>
<keyword evidence="9 17" id="KW-0418">Kinase</keyword>
<evidence type="ECO:0000256" key="5">
    <source>
        <dbReference type="ARBA" id="ARBA00022553"/>
    </source>
</evidence>
<dbReference type="PANTHER" id="PTHR45528:SF1">
    <property type="entry name" value="SENSOR HISTIDINE KINASE CPXA"/>
    <property type="match status" value="1"/>
</dbReference>
<dbReference type="RefSeq" id="WP_041113615.1">
    <property type="nucleotide sequence ID" value="NZ_JARTHD010000008.1"/>
</dbReference>
<keyword evidence="13 14" id="KW-0472">Membrane</keyword>
<evidence type="ECO:0000256" key="14">
    <source>
        <dbReference type="SAM" id="Phobius"/>
    </source>
</evidence>
<dbReference type="SUPFAM" id="SSF55874">
    <property type="entry name" value="ATPase domain of HSP90 chaperone/DNA topoisomerase II/histidine kinase"/>
    <property type="match status" value="1"/>
</dbReference>
<keyword evidence="18" id="KW-1185">Reference proteome</keyword>
<dbReference type="GO" id="GO:0034220">
    <property type="term" value="P:monoatomic ion transmembrane transport"/>
    <property type="evidence" value="ECO:0007669"/>
    <property type="project" value="UniProtKB-KW"/>
</dbReference>
<dbReference type="CDD" id="cd00082">
    <property type="entry name" value="HisKA"/>
    <property type="match status" value="1"/>
</dbReference>
<accession>A0ABR5AWK2</accession>
<protein>
    <recommendedName>
        <fullName evidence="3">histidine kinase</fullName>
        <ecNumber evidence="3">2.7.13.3</ecNumber>
    </recommendedName>
</protein>
<evidence type="ECO:0000259" key="15">
    <source>
        <dbReference type="PROSITE" id="PS50109"/>
    </source>
</evidence>
<evidence type="ECO:0000256" key="10">
    <source>
        <dbReference type="ARBA" id="ARBA00022840"/>
    </source>
</evidence>
<dbReference type="EMBL" id="JXLP01000005">
    <property type="protein sequence ID" value="KIL78975.1"/>
    <property type="molecule type" value="Genomic_DNA"/>
</dbReference>
<dbReference type="EC" id="2.7.13.3" evidence="3"/>
<comment type="subcellular location">
    <subcellularLocation>
        <location evidence="2">Cell membrane</location>
        <topology evidence="2">Multi-pass membrane protein</topology>
    </subcellularLocation>
</comment>
<dbReference type="InterPro" id="IPR036097">
    <property type="entry name" value="HisK_dim/P_sf"/>
</dbReference>
<proteinExistence type="predicted"/>
<keyword evidence="4" id="KW-1003">Cell membrane</keyword>
<keyword evidence="17" id="KW-0406">Ion transport</keyword>
<evidence type="ECO:0000256" key="1">
    <source>
        <dbReference type="ARBA" id="ARBA00000085"/>
    </source>
</evidence>
<evidence type="ECO:0000313" key="17">
    <source>
        <dbReference type="EMBL" id="KIL78975.1"/>
    </source>
</evidence>
<dbReference type="InterPro" id="IPR005467">
    <property type="entry name" value="His_kinase_dom"/>
</dbReference>
<dbReference type="SUPFAM" id="SSF47384">
    <property type="entry name" value="Homodimeric domain of signal transducing histidine kinase"/>
    <property type="match status" value="1"/>
</dbReference>
<organism evidence="17 18">
    <name type="scientific">Bacillus badius</name>
    <dbReference type="NCBI Taxonomy" id="1455"/>
    <lineage>
        <taxon>Bacteria</taxon>
        <taxon>Bacillati</taxon>
        <taxon>Bacillota</taxon>
        <taxon>Bacilli</taxon>
        <taxon>Bacillales</taxon>
        <taxon>Bacillaceae</taxon>
        <taxon>Pseudobacillus</taxon>
    </lineage>
</organism>
<dbReference type="SUPFAM" id="SSF158472">
    <property type="entry name" value="HAMP domain-like"/>
    <property type="match status" value="1"/>
</dbReference>
<feature type="transmembrane region" description="Helical" evidence="14">
    <location>
        <begin position="6"/>
        <end position="27"/>
    </location>
</feature>
<evidence type="ECO:0000256" key="12">
    <source>
        <dbReference type="ARBA" id="ARBA00023012"/>
    </source>
</evidence>
<evidence type="ECO:0000256" key="2">
    <source>
        <dbReference type="ARBA" id="ARBA00004651"/>
    </source>
</evidence>
<dbReference type="PANTHER" id="PTHR45528">
    <property type="entry name" value="SENSOR HISTIDINE KINASE CPXA"/>
    <property type="match status" value="1"/>
</dbReference>
<keyword evidence="6" id="KW-0808">Transferase</keyword>
<keyword evidence="10" id="KW-0067">ATP-binding</keyword>
<dbReference type="InterPro" id="IPR050398">
    <property type="entry name" value="HssS/ArlS-like"/>
</dbReference>
<dbReference type="Gene3D" id="6.10.340.10">
    <property type="match status" value="1"/>
</dbReference>
<feature type="domain" description="Histidine kinase" evidence="15">
    <location>
        <begin position="241"/>
        <end position="457"/>
    </location>
</feature>
<evidence type="ECO:0000256" key="4">
    <source>
        <dbReference type="ARBA" id="ARBA00022475"/>
    </source>
</evidence>
<evidence type="ECO:0000256" key="3">
    <source>
        <dbReference type="ARBA" id="ARBA00012438"/>
    </source>
</evidence>
<evidence type="ECO:0000256" key="13">
    <source>
        <dbReference type="ARBA" id="ARBA00023136"/>
    </source>
</evidence>
<comment type="caution">
    <text evidence="17">The sequence shown here is derived from an EMBL/GenBank/DDBJ whole genome shotgun (WGS) entry which is preliminary data.</text>
</comment>
<dbReference type="InterPro" id="IPR036890">
    <property type="entry name" value="HATPase_C_sf"/>
</dbReference>
<dbReference type="Gene3D" id="3.30.565.10">
    <property type="entry name" value="Histidine kinase-like ATPase, C-terminal domain"/>
    <property type="match status" value="1"/>
</dbReference>
<evidence type="ECO:0000256" key="6">
    <source>
        <dbReference type="ARBA" id="ARBA00022679"/>
    </source>
</evidence>
<evidence type="ECO:0000313" key="18">
    <source>
        <dbReference type="Proteomes" id="UP000031982"/>
    </source>
</evidence>
<evidence type="ECO:0000256" key="11">
    <source>
        <dbReference type="ARBA" id="ARBA00022989"/>
    </source>
</evidence>
<feature type="domain" description="HAMP" evidence="16">
    <location>
        <begin position="181"/>
        <end position="233"/>
    </location>
</feature>
<keyword evidence="11 14" id="KW-1133">Transmembrane helix</keyword>
<dbReference type="Gene3D" id="1.10.287.130">
    <property type="match status" value="1"/>
</dbReference>
<comment type="catalytic activity">
    <reaction evidence="1">
        <text>ATP + protein L-histidine = ADP + protein N-phospho-L-histidine.</text>
        <dbReference type="EC" id="2.7.13.3"/>
    </reaction>
</comment>
<dbReference type="PROSITE" id="PS50109">
    <property type="entry name" value="HIS_KIN"/>
    <property type="match status" value="1"/>
</dbReference>
<sequence length="458" mass="52573">MNKITLKLGLWFFFVMLMIQVCLFFVLHTGLVESRVEEELDALLARGNSHREVLEDSFHAETLHHIALMELKADTEVIITDDAQKILISSSKVDAGEKKIVSKKLKDIPRGGMILESRWKNEKYISTVSPYTAGENQSGYVYMFKSTDQIQQLISKLNQHLLFAAAVMFILLIITNLFLSKALTTPLIQMKQATEKLSKGDFSVQLPDRGDDELGELSRSITILAQDLKRLKEQRNEFLSSISHELRTPLTYIKGYADVARRKSIEEADREHYLQIIYEESERLSAMMKDLFDLAKLDRHAFIIQRTNIHLSSYLATVYEKMMPAFQEKEIRLDMNCDETLYVMVDPVRFEQILFNLLDNAIKYSDPHTKTSVIAQQEKGEVFIAIRDEGAGIPQEDLPFVFDRFYRVDKSRSRHLGGTGLGLSIVKELVEAHGGRIEVKSERNKGTAFVIWLKEEKE</sequence>
<dbReference type="PROSITE" id="PS50885">
    <property type="entry name" value="HAMP"/>
    <property type="match status" value="1"/>
</dbReference>
<keyword evidence="5" id="KW-0597">Phosphoprotein</keyword>